<feature type="compositionally biased region" description="Basic and acidic residues" evidence="3">
    <location>
        <begin position="586"/>
        <end position="597"/>
    </location>
</feature>
<feature type="compositionally biased region" description="Basic and acidic residues" evidence="3">
    <location>
        <begin position="341"/>
        <end position="350"/>
    </location>
</feature>
<dbReference type="PANTHER" id="PTHR15241:SF386">
    <property type="entry name" value="RNA-BINDING REGION RNP-1 DOMAIN-CONTAINING PROTEIN-RELATED"/>
    <property type="match status" value="1"/>
</dbReference>
<feature type="compositionally biased region" description="Basic and acidic residues" evidence="3">
    <location>
        <begin position="609"/>
        <end position="619"/>
    </location>
</feature>
<evidence type="ECO:0000256" key="2">
    <source>
        <dbReference type="PROSITE-ProRule" id="PRU00176"/>
    </source>
</evidence>
<dbReference type="AlphaFoldDB" id="A0A8B8IE96"/>
<feature type="compositionally biased region" description="Basic and acidic residues" evidence="3">
    <location>
        <begin position="175"/>
        <end position="185"/>
    </location>
</feature>
<feature type="domain" description="RRM" evidence="4">
    <location>
        <begin position="401"/>
        <end position="496"/>
    </location>
</feature>
<feature type="region of interest" description="Disordered" evidence="3">
    <location>
        <begin position="15"/>
        <end position="42"/>
    </location>
</feature>
<dbReference type="InterPro" id="IPR035979">
    <property type="entry name" value="RBD_domain_sf"/>
</dbReference>
<evidence type="ECO:0000313" key="6">
    <source>
        <dbReference type="RefSeq" id="XP_026494521.2"/>
    </source>
</evidence>
<gene>
    <name evidence="6" type="primary">LOC113399581</name>
</gene>
<name>A0A8B8IE96_VANTA</name>
<evidence type="ECO:0000256" key="3">
    <source>
        <dbReference type="SAM" id="MobiDB-lite"/>
    </source>
</evidence>
<keyword evidence="1 2" id="KW-0694">RNA-binding</keyword>
<dbReference type="InterPro" id="IPR000504">
    <property type="entry name" value="RRM_dom"/>
</dbReference>
<feature type="region of interest" description="Disordered" evidence="3">
    <location>
        <begin position="583"/>
        <end position="689"/>
    </location>
</feature>
<dbReference type="GO" id="GO:0003723">
    <property type="term" value="F:RNA binding"/>
    <property type="evidence" value="ECO:0007669"/>
    <property type="project" value="UniProtKB-UniRule"/>
</dbReference>
<feature type="region of interest" description="Disordered" evidence="3">
    <location>
        <begin position="110"/>
        <end position="387"/>
    </location>
</feature>
<feature type="compositionally biased region" description="Basic and acidic residues" evidence="3">
    <location>
        <begin position="650"/>
        <end position="659"/>
    </location>
</feature>
<dbReference type="RefSeq" id="XP_026494521.2">
    <property type="nucleotide sequence ID" value="XM_026638736.2"/>
</dbReference>
<feature type="compositionally biased region" description="Basic residues" evidence="3">
    <location>
        <begin position="254"/>
        <end position="267"/>
    </location>
</feature>
<dbReference type="PROSITE" id="PS50102">
    <property type="entry name" value="RRM"/>
    <property type="match status" value="2"/>
</dbReference>
<feature type="compositionally biased region" description="Polar residues" evidence="3">
    <location>
        <begin position="142"/>
        <end position="151"/>
    </location>
</feature>
<evidence type="ECO:0000313" key="5">
    <source>
        <dbReference type="Proteomes" id="UP001652626"/>
    </source>
</evidence>
<organism evidence="5 6">
    <name type="scientific">Vanessa tameamea</name>
    <name type="common">Kamehameha butterfly</name>
    <dbReference type="NCBI Taxonomy" id="334116"/>
    <lineage>
        <taxon>Eukaryota</taxon>
        <taxon>Metazoa</taxon>
        <taxon>Ecdysozoa</taxon>
        <taxon>Arthropoda</taxon>
        <taxon>Hexapoda</taxon>
        <taxon>Insecta</taxon>
        <taxon>Pterygota</taxon>
        <taxon>Neoptera</taxon>
        <taxon>Endopterygota</taxon>
        <taxon>Lepidoptera</taxon>
        <taxon>Glossata</taxon>
        <taxon>Ditrysia</taxon>
        <taxon>Papilionoidea</taxon>
        <taxon>Nymphalidae</taxon>
        <taxon>Nymphalinae</taxon>
        <taxon>Vanessa</taxon>
    </lineage>
</organism>
<feature type="compositionally biased region" description="Polar residues" evidence="3">
    <location>
        <begin position="268"/>
        <end position="280"/>
    </location>
</feature>
<dbReference type="InterPro" id="IPR034221">
    <property type="entry name" value="RBM34_RRM2"/>
</dbReference>
<feature type="compositionally biased region" description="Basic and acidic residues" evidence="3">
    <location>
        <begin position="282"/>
        <end position="299"/>
    </location>
</feature>
<feature type="compositionally biased region" description="Polar residues" evidence="3">
    <location>
        <begin position="186"/>
        <end position="196"/>
    </location>
</feature>
<feature type="compositionally biased region" description="Basic residues" evidence="3">
    <location>
        <begin position="666"/>
        <end position="680"/>
    </location>
</feature>
<dbReference type="Pfam" id="PF00076">
    <property type="entry name" value="RRM_1"/>
    <property type="match status" value="1"/>
</dbReference>
<dbReference type="SUPFAM" id="SSF54928">
    <property type="entry name" value="RNA-binding domain, RBD"/>
    <property type="match status" value="2"/>
</dbReference>
<dbReference type="Gene3D" id="3.30.70.330">
    <property type="match status" value="2"/>
</dbReference>
<dbReference type="CDD" id="cd12395">
    <property type="entry name" value="RRM2_RBM34"/>
    <property type="match status" value="1"/>
</dbReference>
<accession>A0A8B8IE96</accession>
<dbReference type="InterPro" id="IPR012677">
    <property type="entry name" value="Nucleotide-bd_a/b_plait_sf"/>
</dbReference>
<dbReference type="OMA" id="EKRETCN"/>
<dbReference type="OrthoDB" id="442677at2759"/>
<keyword evidence="5" id="KW-1185">Reference proteome</keyword>
<reference evidence="6" key="1">
    <citation type="submission" date="2025-08" db="UniProtKB">
        <authorList>
            <consortium name="RefSeq"/>
        </authorList>
    </citation>
    <scope>IDENTIFICATION</scope>
    <source>
        <tissue evidence="6">Whole body</tissue>
    </source>
</reference>
<dbReference type="Proteomes" id="UP001652626">
    <property type="component" value="Chromosome 24"/>
</dbReference>
<dbReference type="PANTHER" id="PTHR15241">
    <property type="entry name" value="TRANSFORMER-2-RELATED"/>
    <property type="match status" value="1"/>
</dbReference>
<evidence type="ECO:0000259" key="4">
    <source>
        <dbReference type="PROSITE" id="PS50102"/>
    </source>
</evidence>
<feature type="region of interest" description="Disordered" evidence="3">
    <location>
        <begin position="75"/>
        <end position="94"/>
    </location>
</feature>
<feature type="domain" description="RRM" evidence="4">
    <location>
        <begin position="505"/>
        <end position="584"/>
    </location>
</feature>
<proteinExistence type="predicted"/>
<dbReference type="GeneID" id="113399581"/>
<sequence length="689" mass="77760">MDYVVGSVAALISGNVTPNRPKKLKKAGTPMKHQPSPNVTPKSEFVEDRSIFLSPSMQKKKAIVKKSPKRIFQNPDLDVTKEDDGNISLTSPKADKVKKHLKEELEANCTVDQVMLSPKSPDSEQENLRSPSLKKKMKVDQTESNANTNEITPKKKKKQRNSMVESQCLLPIDENVIKNNDEENLIKNTEVTQNESPTKKKKKSNPVSEEEIENVPDANTPQDEKQKSKKKKKNKLPLDPPVTKVTNLLELQSPKKKNRKNKNKKSNGTKVESKNININAVSDKDTNAEVIQDKPESKDVTNALESQSPKKKNKKNKKKKSDDTNIEPENVSINSNAVTNKDSDSEHESDNEIESENEEINKKALETAPAEDSSEDEAEKPVKPKKVENKKEVITEEEIKRTIFVGNVPFSSKCKKEIKKIFSQYGQIETVRIRTVPVKDARVTPKMAVIKNELHPDRSTVNVYVKYTDTSSVDKALAANNTVLNDHHLRVSRSDTTGAAHDPKCSVFVGNIPFALEDETLRAKFEKCGEIESVRIIRDKKTNAGKGFGYINFSSKDGVELALSLTDEDLTIKNRIMRVKRCTQAEQRKTGKPDRRIQGPPGNQFGRGRFPDKQSDEKNGGAYRRVMNKRRHQEGNDGPPNKRQNMNQPYKEKKTRKEFVGITAEKKKKQKFNKGLKKKKALSEILTKK</sequence>
<evidence type="ECO:0000256" key="1">
    <source>
        <dbReference type="ARBA" id="ARBA00022884"/>
    </source>
</evidence>
<dbReference type="CDD" id="cd12394">
    <property type="entry name" value="RRM1_RBM34"/>
    <property type="match status" value="1"/>
</dbReference>
<feature type="compositionally biased region" description="Basic residues" evidence="3">
    <location>
        <begin position="309"/>
        <end position="319"/>
    </location>
</feature>
<dbReference type="SMART" id="SM00360">
    <property type="entry name" value="RRM"/>
    <property type="match status" value="2"/>
</dbReference>
<protein>
    <submittedName>
        <fullName evidence="6">RNA-binding protein 34</fullName>
    </submittedName>
</protein>